<name>A0A3R7EDU5_9EURY</name>
<accession>A0A3R7EDU5</accession>
<sequence>MRRRTFVSLAAVVPLAGCSGLLPGGGVDTTLEEGDRAEFSADEGAELTVTVEVQEVFQIEDMDIEREGVSLRIDHADAGLVETRTIAETTTFDLTIANGGTHTVAVAGGVADVTIE</sequence>
<gene>
    <name evidence="1" type="ORF">ATJ93_3423</name>
</gene>
<dbReference type="AlphaFoldDB" id="A0A3R7EDU5"/>
<evidence type="ECO:0000313" key="2">
    <source>
        <dbReference type="Proteomes" id="UP000283805"/>
    </source>
</evidence>
<keyword evidence="2" id="KW-1185">Reference proteome</keyword>
<reference evidence="1 2" key="1">
    <citation type="submission" date="2018-09" db="EMBL/GenBank/DDBJ databases">
        <title>Genomic Encyclopedia of Archaeal and Bacterial Type Strains, Phase II (KMG-II): from individual species to whole genera.</title>
        <authorList>
            <person name="Goeker M."/>
        </authorList>
    </citation>
    <scope>NUCLEOTIDE SEQUENCE [LARGE SCALE GENOMIC DNA]</scope>
    <source>
        <strain evidence="1 2">DSM 13151</strain>
    </source>
</reference>
<protein>
    <submittedName>
        <fullName evidence="1">Uncharacterized protein</fullName>
    </submittedName>
</protein>
<dbReference type="EMBL" id="RAPO01000003">
    <property type="protein sequence ID" value="RKD93791.1"/>
    <property type="molecule type" value="Genomic_DNA"/>
</dbReference>
<dbReference type="OrthoDB" id="166436at2157"/>
<dbReference type="RefSeq" id="WP_120245780.1">
    <property type="nucleotide sequence ID" value="NZ_RAPO01000003.1"/>
</dbReference>
<proteinExistence type="predicted"/>
<evidence type="ECO:0000313" key="1">
    <source>
        <dbReference type="EMBL" id="RKD93791.1"/>
    </source>
</evidence>
<comment type="caution">
    <text evidence="1">The sequence shown here is derived from an EMBL/GenBank/DDBJ whole genome shotgun (WGS) entry which is preliminary data.</text>
</comment>
<organism evidence="1 2">
    <name type="scientific">Halopiger aswanensis</name>
    <dbReference type="NCBI Taxonomy" id="148449"/>
    <lineage>
        <taxon>Archaea</taxon>
        <taxon>Methanobacteriati</taxon>
        <taxon>Methanobacteriota</taxon>
        <taxon>Stenosarchaea group</taxon>
        <taxon>Halobacteria</taxon>
        <taxon>Halobacteriales</taxon>
        <taxon>Natrialbaceae</taxon>
        <taxon>Halopiger</taxon>
    </lineage>
</organism>
<dbReference type="Proteomes" id="UP000283805">
    <property type="component" value="Unassembled WGS sequence"/>
</dbReference>